<comment type="caution">
    <text evidence="6">The sequence shown here is derived from an EMBL/GenBank/DDBJ whole genome shotgun (WGS) entry which is preliminary data.</text>
</comment>
<proteinExistence type="predicted"/>
<dbReference type="Gene3D" id="3.40.630.10">
    <property type="entry name" value="Zn peptidases"/>
    <property type="match status" value="1"/>
</dbReference>
<evidence type="ECO:0000259" key="5">
    <source>
        <dbReference type="Pfam" id="PF07687"/>
    </source>
</evidence>
<keyword evidence="7" id="KW-1185">Reference proteome</keyword>
<dbReference type="OrthoDB" id="9761532at2"/>
<reference evidence="6 7" key="1">
    <citation type="submission" date="2016-10" db="EMBL/GenBank/DDBJ databases">
        <title>Arsenicibacter rosenii gen. nov., sp. nov., an efficient arsenic-methylating bacterium isolated from an arsenic-contaminated paddy soil.</title>
        <authorList>
            <person name="Huang K."/>
        </authorList>
    </citation>
    <scope>NUCLEOTIDE SEQUENCE [LARGE SCALE GENOMIC DNA]</scope>
    <source>
        <strain evidence="6 7">SM-1</strain>
    </source>
</reference>
<sequence>MKKLLFSLTLITSLARLGHAQSLTPDQLETITQKHVRKSYGDLFNFLSLPNNAHIDAHIPPNVDWLKQAFAQRGFAVEVLPTKGGHPLVFAEHKADVTPKGQLKTLLFYMHFDGQPVNPADWQQESPYKPVLKKKVAEGSQWEAIDWSILQSKYDPDWRIFGRSSSDDKGPIVMLLSALTAMQAEKIPFRYNIKVILDSEEEIGSPYLADAVLAYKDKLAADFMMIMDGGRHLSNQPTLVYGCRGIATVTLTTYGPRGAQHSGHYGNYAPNPALRMAQLLGSMKDEDGRVTIPGYYDGVTIDEAAAKILAAVPDDPAEIQQKLGFAAPDKVGRNYQEALQYPSLNIRGLSSANVGKQAGTVIPDKAIAELDLRLVPESDPERLKALIRQHIERRGYQVIDHEPTEAERAQYPKLIQMKSGEAAMLPFRTDFGGIEDKWLTHAMQRAFGRDPIKIRMTGGSVPIVPFLRTLNIPAIHVPMVNLDNNQHAANENLRLGNYVEGMKTWLAIFTE</sequence>
<feature type="domain" description="Peptidase M20 dimerisation" evidence="5">
    <location>
        <begin position="242"/>
        <end position="395"/>
    </location>
</feature>
<dbReference type="InterPro" id="IPR036264">
    <property type="entry name" value="Bact_exopeptidase_dim_dom"/>
</dbReference>
<dbReference type="PANTHER" id="PTHR43270">
    <property type="entry name" value="BETA-ALA-HIS DIPEPTIDASE"/>
    <property type="match status" value="1"/>
</dbReference>
<keyword evidence="2" id="KW-0479">Metal-binding</keyword>
<dbReference type="InterPro" id="IPR011650">
    <property type="entry name" value="Peptidase_M20_dimer"/>
</dbReference>
<organism evidence="6 7">
    <name type="scientific">Arsenicibacter rosenii</name>
    <dbReference type="NCBI Taxonomy" id="1750698"/>
    <lineage>
        <taxon>Bacteria</taxon>
        <taxon>Pseudomonadati</taxon>
        <taxon>Bacteroidota</taxon>
        <taxon>Cytophagia</taxon>
        <taxon>Cytophagales</taxon>
        <taxon>Spirosomataceae</taxon>
        <taxon>Arsenicibacter</taxon>
    </lineage>
</organism>
<evidence type="ECO:0000313" key="6">
    <source>
        <dbReference type="EMBL" id="OIN58890.1"/>
    </source>
</evidence>
<dbReference type="EMBL" id="MORL01000005">
    <property type="protein sequence ID" value="OIN58890.1"/>
    <property type="molecule type" value="Genomic_DNA"/>
</dbReference>
<dbReference type="GO" id="GO:0046872">
    <property type="term" value="F:metal ion binding"/>
    <property type="evidence" value="ECO:0007669"/>
    <property type="project" value="UniProtKB-KW"/>
</dbReference>
<dbReference type="Pfam" id="PF01546">
    <property type="entry name" value="Peptidase_M20"/>
    <property type="match status" value="1"/>
</dbReference>
<keyword evidence="4" id="KW-0732">Signal</keyword>
<dbReference type="RefSeq" id="WP_071503341.1">
    <property type="nucleotide sequence ID" value="NZ_MORL01000005.1"/>
</dbReference>
<evidence type="ECO:0000256" key="4">
    <source>
        <dbReference type="SAM" id="SignalP"/>
    </source>
</evidence>
<name>A0A1S2VKG7_9BACT</name>
<dbReference type="PANTHER" id="PTHR43270:SF8">
    <property type="entry name" value="DI- AND TRIPEPTIDASE DUG2-RELATED"/>
    <property type="match status" value="1"/>
</dbReference>
<evidence type="ECO:0000313" key="7">
    <source>
        <dbReference type="Proteomes" id="UP000181790"/>
    </source>
</evidence>
<dbReference type="Proteomes" id="UP000181790">
    <property type="component" value="Unassembled WGS sequence"/>
</dbReference>
<keyword evidence="3" id="KW-0378">Hydrolase</keyword>
<protein>
    <submittedName>
        <fullName evidence="6">Acetylornithine deacetylase</fullName>
    </submittedName>
</protein>
<dbReference type="InterPro" id="IPR051458">
    <property type="entry name" value="Cyt/Met_Dipeptidase"/>
</dbReference>
<dbReference type="Gene3D" id="3.30.70.360">
    <property type="match status" value="1"/>
</dbReference>
<dbReference type="Pfam" id="PF07687">
    <property type="entry name" value="M20_dimer"/>
    <property type="match status" value="1"/>
</dbReference>
<dbReference type="GO" id="GO:0006508">
    <property type="term" value="P:proteolysis"/>
    <property type="evidence" value="ECO:0007669"/>
    <property type="project" value="UniProtKB-KW"/>
</dbReference>
<evidence type="ECO:0000256" key="1">
    <source>
        <dbReference type="ARBA" id="ARBA00022670"/>
    </source>
</evidence>
<feature type="chain" id="PRO_5010335269" evidence="4">
    <location>
        <begin position="21"/>
        <end position="511"/>
    </location>
</feature>
<evidence type="ECO:0000256" key="3">
    <source>
        <dbReference type="ARBA" id="ARBA00022801"/>
    </source>
</evidence>
<dbReference type="SUPFAM" id="SSF55031">
    <property type="entry name" value="Bacterial exopeptidase dimerisation domain"/>
    <property type="match status" value="1"/>
</dbReference>
<dbReference type="GO" id="GO:0008233">
    <property type="term" value="F:peptidase activity"/>
    <property type="evidence" value="ECO:0007669"/>
    <property type="project" value="UniProtKB-KW"/>
</dbReference>
<gene>
    <name evidence="6" type="ORF">BLX24_11725</name>
</gene>
<dbReference type="SUPFAM" id="SSF53187">
    <property type="entry name" value="Zn-dependent exopeptidases"/>
    <property type="match status" value="1"/>
</dbReference>
<dbReference type="InterPro" id="IPR002933">
    <property type="entry name" value="Peptidase_M20"/>
</dbReference>
<keyword evidence="1" id="KW-0645">Protease</keyword>
<feature type="signal peptide" evidence="4">
    <location>
        <begin position="1"/>
        <end position="20"/>
    </location>
</feature>
<accession>A0A1S2VKG7</accession>
<dbReference type="AlphaFoldDB" id="A0A1S2VKG7"/>
<evidence type="ECO:0000256" key="2">
    <source>
        <dbReference type="ARBA" id="ARBA00022723"/>
    </source>
</evidence>